<evidence type="ECO:0000256" key="1">
    <source>
        <dbReference type="SAM" id="MobiDB-lite"/>
    </source>
</evidence>
<reference evidence="2 3" key="1">
    <citation type="journal article" date="2023" name="Plants (Basel)">
        <title>Bridging the Gap: Combining Genomics and Transcriptomics Approaches to Understand Stylosanthes scabra, an Orphan Legume from the Brazilian Caatinga.</title>
        <authorList>
            <person name="Ferreira-Neto J.R.C."/>
            <person name="da Silva M.D."/>
            <person name="Binneck E."/>
            <person name="de Melo N.F."/>
            <person name="da Silva R.H."/>
            <person name="de Melo A.L.T.M."/>
            <person name="Pandolfi V."/>
            <person name="Bustamante F.O."/>
            <person name="Brasileiro-Vidal A.C."/>
            <person name="Benko-Iseppon A.M."/>
        </authorList>
    </citation>
    <scope>NUCLEOTIDE SEQUENCE [LARGE SCALE GENOMIC DNA]</scope>
    <source>
        <tissue evidence="2">Leaves</tissue>
    </source>
</reference>
<dbReference type="EMBL" id="JASCZI010151050">
    <property type="protein sequence ID" value="MED6167923.1"/>
    <property type="molecule type" value="Genomic_DNA"/>
</dbReference>
<dbReference type="Proteomes" id="UP001341840">
    <property type="component" value="Unassembled WGS sequence"/>
</dbReference>
<protein>
    <submittedName>
        <fullName evidence="2">Uncharacterized protein</fullName>
    </submittedName>
</protein>
<sequence length="106" mass="11978">MGTSVLFFEYPAYGRYVDPVTRGAVYWGNPQVSTLFPPYPMNVAKPEPDLPMPQMLEYLSWFDPAPEPINPNHPIPAAPPPSPEVIEFSSDESSRAWIDQMMAETY</sequence>
<organism evidence="2 3">
    <name type="scientific">Stylosanthes scabra</name>
    <dbReference type="NCBI Taxonomy" id="79078"/>
    <lineage>
        <taxon>Eukaryota</taxon>
        <taxon>Viridiplantae</taxon>
        <taxon>Streptophyta</taxon>
        <taxon>Embryophyta</taxon>
        <taxon>Tracheophyta</taxon>
        <taxon>Spermatophyta</taxon>
        <taxon>Magnoliopsida</taxon>
        <taxon>eudicotyledons</taxon>
        <taxon>Gunneridae</taxon>
        <taxon>Pentapetalae</taxon>
        <taxon>rosids</taxon>
        <taxon>fabids</taxon>
        <taxon>Fabales</taxon>
        <taxon>Fabaceae</taxon>
        <taxon>Papilionoideae</taxon>
        <taxon>50 kb inversion clade</taxon>
        <taxon>dalbergioids sensu lato</taxon>
        <taxon>Dalbergieae</taxon>
        <taxon>Pterocarpus clade</taxon>
        <taxon>Stylosanthes</taxon>
    </lineage>
</organism>
<comment type="caution">
    <text evidence="2">The sequence shown here is derived from an EMBL/GenBank/DDBJ whole genome shotgun (WGS) entry which is preliminary data.</text>
</comment>
<feature type="compositionally biased region" description="Pro residues" evidence="1">
    <location>
        <begin position="70"/>
        <end position="83"/>
    </location>
</feature>
<evidence type="ECO:0000313" key="2">
    <source>
        <dbReference type="EMBL" id="MED6167923.1"/>
    </source>
</evidence>
<keyword evidence="3" id="KW-1185">Reference proteome</keyword>
<gene>
    <name evidence="2" type="ORF">PIB30_007238</name>
</gene>
<accession>A0ABU6V6D4</accession>
<proteinExistence type="predicted"/>
<feature type="region of interest" description="Disordered" evidence="1">
    <location>
        <begin position="70"/>
        <end position="89"/>
    </location>
</feature>
<evidence type="ECO:0000313" key="3">
    <source>
        <dbReference type="Proteomes" id="UP001341840"/>
    </source>
</evidence>
<name>A0ABU6V6D4_9FABA</name>